<gene>
    <name evidence="8" type="ORF">FH063_003238</name>
</gene>
<evidence type="ECO:0000256" key="2">
    <source>
        <dbReference type="ARBA" id="ARBA00022448"/>
    </source>
</evidence>
<dbReference type="PANTHER" id="PTHR32552">
    <property type="entry name" value="FERRICHROME IRON RECEPTOR-RELATED"/>
    <property type="match status" value="1"/>
</dbReference>
<evidence type="ECO:0000256" key="3">
    <source>
        <dbReference type="ARBA" id="ARBA00022452"/>
    </source>
</evidence>
<keyword evidence="4" id="KW-0812">Transmembrane</keyword>
<evidence type="ECO:0000313" key="9">
    <source>
        <dbReference type="Proteomes" id="UP000325333"/>
    </source>
</evidence>
<name>A0A5B0KK76_9PROT</name>
<evidence type="ECO:0000313" key="8">
    <source>
        <dbReference type="EMBL" id="KAA1053042.1"/>
    </source>
</evidence>
<keyword evidence="5" id="KW-0472">Membrane</keyword>
<comment type="subcellular location">
    <subcellularLocation>
        <location evidence="1">Cell outer membrane</location>
        <topology evidence="1">Multi-pass membrane protein</topology>
    </subcellularLocation>
</comment>
<protein>
    <recommendedName>
        <fullName evidence="10">TonB-dependent receptor</fullName>
    </recommendedName>
</protein>
<keyword evidence="2" id="KW-0813">Transport</keyword>
<dbReference type="SUPFAM" id="SSF56935">
    <property type="entry name" value="Porins"/>
    <property type="match status" value="1"/>
</dbReference>
<dbReference type="Proteomes" id="UP000325333">
    <property type="component" value="Unassembled WGS sequence"/>
</dbReference>
<proteinExistence type="predicted"/>
<dbReference type="PANTHER" id="PTHR32552:SF84">
    <property type="entry name" value="TONB-DEPENDENT RECEPTOR-RELATED"/>
    <property type="match status" value="1"/>
</dbReference>
<comment type="caution">
    <text evidence="8">The sequence shown here is derived from an EMBL/GenBank/DDBJ whole genome shotgun (WGS) entry which is preliminary data.</text>
</comment>
<dbReference type="InterPro" id="IPR036942">
    <property type="entry name" value="Beta-barrel_TonB_sf"/>
</dbReference>
<dbReference type="Gene3D" id="2.40.170.20">
    <property type="entry name" value="TonB-dependent receptor, beta-barrel domain"/>
    <property type="match status" value="1"/>
</dbReference>
<evidence type="ECO:0000256" key="7">
    <source>
        <dbReference type="SAM" id="MobiDB-lite"/>
    </source>
</evidence>
<evidence type="ECO:0000256" key="4">
    <source>
        <dbReference type="ARBA" id="ARBA00022692"/>
    </source>
</evidence>
<accession>A0A5B0KK76</accession>
<feature type="region of interest" description="Disordered" evidence="7">
    <location>
        <begin position="106"/>
        <end position="140"/>
    </location>
</feature>
<reference evidence="8 9" key="1">
    <citation type="submission" date="2019-07" db="EMBL/GenBank/DDBJ databases">
        <title>Genome sequencing of the stress-tolerant strain Azospirillum brasilense Az19.</title>
        <authorList>
            <person name="Maroniche G.A."/>
            <person name="Garcia J.E."/>
            <person name="Pagnussat L."/>
            <person name="Amenta M."/>
            <person name="Creus C.M."/>
        </authorList>
    </citation>
    <scope>NUCLEOTIDE SEQUENCE [LARGE SCALE GENOMIC DNA]</scope>
    <source>
        <strain evidence="8 9">Az19</strain>
    </source>
</reference>
<evidence type="ECO:0000256" key="6">
    <source>
        <dbReference type="ARBA" id="ARBA00023237"/>
    </source>
</evidence>
<keyword evidence="6" id="KW-0998">Cell outer membrane</keyword>
<dbReference type="InterPro" id="IPR039426">
    <property type="entry name" value="TonB-dep_rcpt-like"/>
</dbReference>
<dbReference type="GO" id="GO:0009279">
    <property type="term" value="C:cell outer membrane"/>
    <property type="evidence" value="ECO:0007669"/>
    <property type="project" value="UniProtKB-SubCell"/>
</dbReference>
<dbReference type="AlphaFoldDB" id="A0A5B0KK76"/>
<keyword evidence="3" id="KW-1134">Transmembrane beta strand</keyword>
<evidence type="ECO:0008006" key="10">
    <source>
        <dbReference type="Google" id="ProtNLM"/>
    </source>
</evidence>
<organism evidence="8 9">
    <name type="scientific">Azospirillum argentinense</name>
    <dbReference type="NCBI Taxonomy" id="2970906"/>
    <lineage>
        <taxon>Bacteria</taxon>
        <taxon>Pseudomonadati</taxon>
        <taxon>Pseudomonadota</taxon>
        <taxon>Alphaproteobacteria</taxon>
        <taxon>Rhodospirillales</taxon>
        <taxon>Azospirillaceae</taxon>
        <taxon>Azospirillum</taxon>
    </lineage>
</organism>
<feature type="compositionally biased region" description="Low complexity" evidence="7">
    <location>
        <begin position="124"/>
        <end position="140"/>
    </location>
</feature>
<dbReference type="EMBL" id="VEWN01000018">
    <property type="protein sequence ID" value="KAA1053042.1"/>
    <property type="molecule type" value="Genomic_DNA"/>
</dbReference>
<evidence type="ECO:0000256" key="1">
    <source>
        <dbReference type="ARBA" id="ARBA00004571"/>
    </source>
</evidence>
<evidence type="ECO:0000256" key="5">
    <source>
        <dbReference type="ARBA" id="ARBA00023136"/>
    </source>
</evidence>
<dbReference type="GO" id="GO:0015344">
    <property type="term" value="F:siderophore uptake transmembrane transporter activity"/>
    <property type="evidence" value="ECO:0007669"/>
    <property type="project" value="TreeGrafter"/>
</dbReference>
<sequence length="150" mass="17224">MVDSAIRYRDNWTQLETEWAVSDALTLRITAYHLTSHRHWKNVESYAWNAATRRVNRSSYIEIYHDQRQAGDRFDATWRSQLFGMRNELVGGFDVNRITSRTAGIRPIEEPAASIPSTPRPACSSTSPAPRRGSGRRPISTRCSWRIGCR</sequence>